<dbReference type="Pfam" id="PF03372">
    <property type="entry name" value="Exo_endo_phos"/>
    <property type="match status" value="1"/>
</dbReference>
<dbReference type="SUPFAM" id="SSF56219">
    <property type="entry name" value="DNase I-like"/>
    <property type="match status" value="1"/>
</dbReference>
<protein>
    <recommendedName>
        <fullName evidence="1">Endonuclease/exonuclease/phosphatase domain-containing protein</fullName>
    </recommendedName>
</protein>
<dbReference type="Gene3D" id="3.60.10.10">
    <property type="entry name" value="Endonuclease/exonuclease/phosphatase"/>
    <property type="match status" value="1"/>
</dbReference>
<gene>
    <name evidence="2" type="ORF">GCM10010211_20670</name>
</gene>
<comment type="caution">
    <text evidence="2">The sequence shown here is derived from an EMBL/GenBank/DDBJ whole genome shotgun (WGS) entry which is preliminary data.</text>
</comment>
<name>A0ABQ2UY06_9ACTN</name>
<dbReference type="InterPro" id="IPR036691">
    <property type="entry name" value="Endo/exonu/phosph_ase_sf"/>
</dbReference>
<dbReference type="InterPro" id="IPR005135">
    <property type="entry name" value="Endo/exonuclease/phosphatase"/>
</dbReference>
<organism evidence="2 3">
    <name type="scientific">Streptomyces albospinus</name>
    <dbReference type="NCBI Taxonomy" id="285515"/>
    <lineage>
        <taxon>Bacteria</taxon>
        <taxon>Bacillati</taxon>
        <taxon>Actinomycetota</taxon>
        <taxon>Actinomycetes</taxon>
        <taxon>Kitasatosporales</taxon>
        <taxon>Streptomycetaceae</taxon>
        <taxon>Streptomyces</taxon>
    </lineage>
</organism>
<accession>A0ABQ2UY06</accession>
<dbReference type="RefSeq" id="WP_229852116.1">
    <property type="nucleotide sequence ID" value="NZ_BMRP01000005.1"/>
</dbReference>
<dbReference type="EMBL" id="BMRP01000005">
    <property type="protein sequence ID" value="GGU55744.1"/>
    <property type="molecule type" value="Genomic_DNA"/>
</dbReference>
<evidence type="ECO:0000259" key="1">
    <source>
        <dbReference type="Pfam" id="PF03372"/>
    </source>
</evidence>
<keyword evidence="3" id="KW-1185">Reference proteome</keyword>
<evidence type="ECO:0000313" key="3">
    <source>
        <dbReference type="Proteomes" id="UP000654471"/>
    </source>
</evidence>
<dbReference type="Proteomes" id="UP000654471">
    <property type="component" value="Unassembled WGS sequence"/>
</dbReference>
<feature type="domain" description="Endonuclease/exonuclease/phosphatase" evidence="1">
    <location>
        <begin position="24"/>
        <end position="305"/>
    </location>
</feature>
<evidence type="ECO:0000313" key="2">
    <source>
        <dbReference type="EMBL" id="GGU55744.1"/>
    </source>
</evidence>
<proteinExistence type="predicted"/>
<reference evidence="3" key="1">
    <citation type="journal article" date="2019" name="Int. J. Syst. Evol. Microbiol.">
        <title>The Global Catalogue of Microorganisms (GCM) 10K type strain sequencing project: providing services to taxonomists for standard genome sequencing and annotation.</title>
        <authorList>
            <consortium name="The Broad Institute Genomics Platform"/>
            <consortium name="The Broad Institute Genome Sequencing Center for Infectious Disease"/>
            <person name="Wu L."/>
            <person name="Ma J."/>
        </authorList>
    </citation>
    <scope>NUCLEOTIDE SEQUENCE [LARGE SCALE GENOMIC DNA]</scope>
    <source>
        <strain evidence="3">JCM 3399</strain>
    </source>
</reference>
<sequence length="341" mass="37268">MPQNIRIANLNAYKLTPASRSTSSWTARLTAIQEIAPDILALQEVVIDENVTGRDDWEHEAASLIQDLADECGLSASVGASDGHPHGTAMAANWHRPWWTALMWNPNAVGVIEGSYRPFGAPDYWHGCTTVRFDVGAKEPILVASYHGDPFRPDFRYNESLRLKGTFRTTGGVKPGFVLGDLNSISAAEVDDGQGGRRYYDDEPYTEMDHDDLEFQVQAGTIGTTQLADRRQTETLLRKDYMVDAAAHLGAPWEPTVGHWADGQGDPDPWGPRRIDLILASRTVAPALTAYRTHRSPAAEQASDHLPVLADFDPSNISREFVNSDGLTVGNSRGGTAGSSR</sequence>